<dbReference type="RefSeq" id="WP_211648449.1">
    <property type="nucleotide sequence ID" value="NZ_JAFEVO010000001.1"/>
</dbReference>
<comment type="caution">
    <text evidence="2">The sequence shown here is derived from an EMBL/GenBank/DDBJ whole genome shotgun (WGS) entry which is preliminary data.</text>
</comment>
<sequence>MHRHGLRLAQIGRRPVVGSVVGAPSSAPWSAADAGGTPGMPMHDDSGTHRPDVR</sequence>
<accession>A0ABS5M3T6</accession>
<proteinExistence type="predicted"/>
<evidence type="ECO:0000256" key="1">
    <source>
        <dbReference type="SAM" id="MobiDB-lite"/>
    </source>
</evidence>
<protein>
    <submittedName>
        <fullName evidence="2">Uncharacterized protein</fullName>
    </submittedName>
</protein>
<feature type="compositionally biased region" description="Basic and acidic residues" evidence="1">
    <location>
        <begin position="42"/>
        <end position="54"/>
    </location>
</feature>
<organism evidence="2 3">
    <name type="scientific">Leucobacter manosquensis</name>
    <dbReference type="NCBI Taxonomy" id="2810611"/>
    <lineage>
        <taxon>Bacteria</taxon>
        <taxon>Bacillati</taxon>
        <taxon>Actinomycetota</taxon>
        <taxon>Actinomycetes</taxon>
        <taxon>Micrococcales</taxon>
        <taxon>Microbacteriaceae</taxon>
        <taxon>Leucobacter</taxon>
    </lineage>
</organism>
<dbReference type="EMBL" id="JAFEVO010000001">
    <property type="protein sequence ID" value="MBS3181336.1"/>
    <property type="molecule type" value="Genomic_DNA"/>
</dbReference>
<keyword evidence="3" id="KW-1185">Reference proteome</keyword>
<dbReference type="Proteomes" id="UP000811492">
    <property type="component" value="Unassembled WGS sequence"/>
</dbReference>
<reference evidence="2 3" key="1">
    <citation type="submission" date="2021-02" db="EMBL/GenBank/DDBJ databases">
        <title>Draft genome and description of Leucobacter sp nov strain Marseille-Q4368.</title>
        <authorList>
            <person name="Boxberger M."/>
            <person name="La Scola B."/>
        </authorList>
    </citation>
    <scope>NUCLEOTIDE SEQUENCE [LARGE SCALE GENOMIC DNA]</scope>
    <source>
        <strain evidence="2 3">Marseille-Q4368</strain>
    </source>
</reference>
<evidence type="ECO:0000313" key="3">
    <source>
        <dbReference type="Proteomes" id="UP000811492"/>
    </source>
</evidence>
<evidence type="ECO:0000313" key="2">
    <source>
        <dbReference type="EMBL" id="MBS3181336.1"/>
    </source>
</evidence>
<feature type="region of interest" description="Disordered" evidence="1">
    <location>
        <begin position="1"/>
        <end position="54"/>
    </location>
</feature>
<gene>
    <name evidence="2" type="ORF">JSQ98_03870</name>
</gene>
<feature type="compositionally biased region" description="Low complexity" evidence="1">
    <location>
        <begin position="12"/>
        <end position="35"/>
    </location>
</feature>
<name>A0ABS5M3T6_9MICO</name>